<feature type="transmembrane region" description="Helical" evidence="7">
    <location>
        <begin position="300"/>
        <end position="331"/>
    </location>
</feature>
<feature type="transmembrane region" description="Helical" evidence="7">
    <location>
        <begin position="377"/>
        <end position="397"/>
    </location>
</feature>
<feature type="domain" description="CSC1/OSCA1-like 7TM region" evidence="8">
    <location>
        <begin position="262"/>
        <end position="371"/>
    </location>
</feature>
<dbReference type="Proteomes" id="UP001054889">
    <property type="component" value="Unassembled WGS sequence"/>
</dbReference>
<dbReference type="GO" id="GO:0005886">
    <property type="term" value="C:plasma membrane"/>
    <property type="evidence" value="ECO:0007669"/>
    <property type="project" value="TreeGrafter"/>
</dbReference>
<keyword evidence="11" id="KW-1185">Reference proteome</keyword>
<organism evidence="10 11">
    <name type="scientific">Eleusine coracana subsp. coracana</name>
    <dbReference type="NCBI Taxonomy" id="191504"/>
    <lineage>
        <taxon>Eukaryota</taxon>
        <taxon>Viridiplantae</taxon>
        <taxon>Streptophyta</taxon>
        <taxon>Embryophyta</taxon>
        <taxon>Tracheophyta</taxon>
        <taxon>Spermatophyta</taxon>
        <taxon>Magnoliopsida</taxon>
        <taxon>Liliopsida</taxon>
        <taxon>Poales</taxon>
        <taxon>Poaceae</taxon>
        <taxon>PACMAD clade</taxon>
        <taxon>Chloridoideae</taxon>
        <taxon>Cynodonteae</taxon>
        <taxon>Eleusininae</taxon>
        <taxon>Eleusine</taxon>
    </lineage>
</organism>
<keyword evidence="6 7" id="KW-0472">Membrane</keyword>
<evidence type="ECO:0000256" key="5">
    <source>
        <dbReference type="ARBA" id="ARBA00022989"/>
    </source>
</evidence>
<dbReference type="Pfam" id="PF02714">
    <property type="entry name" value="RSN1_7TM"/>
    <property type="match status" value="1"/>
</dbReference>
<gene>
    <name evidence="10" type="primary">ga07982</name>
    <name evidence="10" type="ORF">PR202_ga07982</name>
</gene>
<keyword evidence="4 7" id="KW-0812">Transmembrane</keyword>
<dbReference type="GO" id="GO:0005227">
    <property type="term" value="F:calcium-activated cation channel activity"/>
    <property type="evidence" value="ECO:0007669"/>
    <property type="project" value="InterPro"/>
</dbReference>
<dbReference type="InterPro" id="IPR032880">
    <property type="entry name" value="CSC1/OSCA1-like_N"/>
</dbReference>
<dbReference type="AlphaFoldDB" id="A0AAV5C111"/>
<evidence type="ECO:0000313" key="10">
    <source>
        <dbReference type="EMBL" id="GJM91595.1"/>
    </source>
</evidence>
<proteinExistence type="inferred from homology"/>
<evidence type="ECO:0000256" key="6">
    <source>
        <dbReference type="ARBA" id="ARBA00023136"/>
    </source>
</evidence>
<comment type="caution">
    <text evidence="10">The sequence shown here is derived from an EMBL/GenBank/DDBJ whole genome shotgun (WGS) entry which is preliminary data.</text>
</comment>
<dbReference type="PANTHER" id="PTHR13018:SF98">
    <property type="entry name" value="TO DEHYDRATION PROTEIN, PUTATIVE, EXPRESSED-RELATED"/>
    <property type="match status" value="1"/>
</dbReference>
<evidence type="ECO:0000256" key="7">
    <source>
        <dbReference type="SAM" id="Phobius"/>
    </source>
</evidence>
<name>A0AAV5C111_ELECO</name>
<feature type="transmembrane region" description="Helical" evidence="7">
    <location>
        <begin position="108"/>
        <end position="125"/>
    </location>
</feature>
<keyword evidence="5 7" id="KW-1133">Transmembrane helix</keyword>
<sequence>MASLQDLGVSAFINILGALVFLILFAVLRIQPVNDRVYFPKLYLAGKRAATHDTRSAVRRFVNLNLCTYVRFLGWVPGALRMTENELVAHAGLDSAVYLRIYMLGLKIFLPITVAALLVLVPVNVSGGTLLSLRKEVVFSDIDKLSISNVSPGSNRSVVPNSSLKCADKKANLILDGQSVYNANRYAKLVKKRERLQNWLDYYQLKYERHPEKRPYGRTGCLGFCGKEVDQIDYYRARISELEKRMVSERQKVLNDPKAIMPVSFVTFDSRWGAATERDREKAMNPGSIGLGENLPSLQLYFLLGLVYAVVTPILLPFIIIFFGFAFLVYRHQIINVYNQEYESAAAFWPQVHSRIIASLLISHLTLFGLLGTKKAAYSTPLLIFLPLLTIWFHKYCKSRFEPAFRKYPLEEAMEKDNMERASEPNLNLKSYLANAYLHPIFHLFEVADKEERIELPNNLKAE</sequence>
<feature type="transmembrane region" description="Helical" evidence="7">
    <location>
        <begin position="352"/>
        <end position="371"/>
    </location>
</feature>
<accession>A0AAV5C111</accession>
<reference evidence="10" key="2">
    <citation type="submission" date="2021-12" db="EMBL/GenBank/DDBJ databases">
        <title>Resequencing data analysis of finger millet.</title>
        <authorList>
            <person name="Hatakeyama M."/>
            <person name="Aluri S."/>
            <person name="Balachadran M.T."/>
            <person name="Sivarajan S.R."/>
            <person name="Poveda L."/>
            <person name="Shimizu-Inatsugi R."/>
            <person name="Schlapbach R."/>
            <person name="Sreeman S.M."/>
            <person name="Shimizu K.K."/>
        </authorList>
    </citation>
    <scope>NUCLEOTIDE SEQUENCE</scope>
</reference>
<comment type="subcellular location">
    <subcellularLocation>
        <location evidence="1">Membrane</location>
        <topology evidence="1">Multi-pass membrane protein</topology>
    </subcellularLocation>
</comment>
<evidence type="ECO:0000256" key="4">
    <source>
        <dbReference type="ARBA" id="ARBA00022692"/>
    </source>
</evidence>
<evidence type="ECO:0000256" key="2">
    <source>
        <dbReference type="ARBA" id="ARBA00007779"/>
    </source>
</evidence>
<dbReference type="EMBL" id="BQKI01000003">
    <property type="protein sequence ID" value="GJM91595.1"/>
    <property type="molecule type" value="Genomic_DNA"/>
</dbReference>
<evidence type="ECO:0008006" key="12">
    <source>
        <dbReference type="Google" id="ProtNLM"/>
    </source>
</evidence>
<evidence type="ECO:0000256" key="1">
    <source>
        <dbReference type="ARBA" id="ARBA00004141"/>
    </source>
</evidence>
<reference evidence="10" key="1">
    <citation type="journal article" date="2018" name="DNA Res.">
        <title>Multiple hybrid de novo genome assembly of finger millet, an orphan allotetraploid crop.</title>
        <authorList>
            <person name="Hatakeyama M."/>
            <person name="Aluri S."/>
            <person name="Balachadran M.T."/>
            <person name="Sivarajan S.R."/>
            <person name="Patrignani A."/>
            <person name="Gruter S."/>
            <person name="Poveda L."/>
            <person name="Shimizu-Inatsugi R."/>
            <person name="Baeten J."/>
            <person name="Francoijs K.J."/>
            <person name="Nataraja K.N."/>
            <person name="Reddy Y.A.N."/>
            <person name="Phadnis S."/>
            <person name="Ravikumar R.L."/>
            <person name="Schlapbach R."/>
            <person name="Sreeman S.M."/>
            <person name="Shimizu K.K."/>
        </authorList>
    </citation>
    <scope>NUCLEOTIDE SEQUENCE</scope>
</reference>
<comment type="similarity">
    <text evidence="2">Belongs to the CSC1 (TC 1.A.17) family.</text>
</comment>
<evidence type="ECO:0000259" key="9">
    <source>
        <dbReference type="Pfam" id="PF13967"/>
    </source>
</evidence>
<evidence type="ECO:0000259" key="8">
    <source>
        <dbReference type="Pfam" id="PF02714"/>
    </source>
</evidence>
<evidence type="ECO:0000256" key="3">
    <source>
        <dbReference type="ARBA" id="ARBA00022448"/>
    </source>
</evidence>
<feature type="transmembrane region" description="Helical" evidence="7">
    <location>
        <begin position="12"/>
        <end position="30"/>
    </location>
</feature>
<dbReference type="Pfam" id="PF13967">
    <property type="entry name" value="RSN1_TM"/>
    <property type="match status" value="1"/>
</dbReference>
<protein>
    <recommendedName>
        <fullName evidence="12">CSC1-like protein</fullName>
    </recommendedName>
</protein>
<keyword evidence="3" id="KW-0813">Transport</keyword>
<dbReference type="InterPro" id="IPR003864">
    <property type="entry name" value="CSC1/OSCA1-like_7TM"/>
</dbReference>
<evidence type="ECO:0000313" key="11">
    <source>
        <dbReference type="Proteomes" id="UP001054889"/>
    </source>
</evidence>
<dbReference type="InterPro" id="IPR045122">
    <property type="entry name" value="Csc1-like"/>
</dbReference>
<feature type="domain" description="CSC1/OSCA1-like N-terminal transmembrane" evidence="9">
    <location>
        <begin position="7"/>
        <end position="158"/>
    </location>
</feature>
<dbReference type="PANTHER" id="PTHR13018">
    <property type="entry name" value="PROBABLE MEMBRANE PROTEIN DUF221-RELATED"/>
    <property type="match status" value="1"/>
</dbReference>